<keyword evidence="3" id="KW-0680">Restriction system</keyword>
<sequence length="151" mass="17717">MIKEGIKIENIDGQLFEIRTFDPDDSRPASFTHYLHNHKNGVAKFYKENALSYVKSVLEREFPNEDITDKVSEEALQYLLFDFNNFIPFPAPLKPKFKFIDLFAGIGGFRLALQNLKGKCVFTSEWDKYSQQTYNNYLFHKKFPFQSQIKA</sequence>
<dbReference type="GO" id="GO:0003886">
    <property type="term" value="F:DNA (cytosine-5-)-methyltransferase activity"/>
    <property type="evidence" value="ECO:0007669"/>
    <property type="project" value="UniProtKB-EC"/>
</dbReference>
<evidence type="ECO:0000256" key="1">
    <source>
        <dbReference type="ARBA" id="ARBA00022603"/>
    </source>
</evidence>
<dbReference type="EMBL" id="JAEHJZ010000042">
    <property type="protein sequence ID" value="MBJ7882249.1"/>
    <property type="molecule type" value="Genomic_DNA"/>
</dbReference>
<organism evidence="5 6">
    <name type="scientific">Gelidibacter salicanalis</name>
    <dbReference type="NCBI Taxonomy" id="291193"/>
    <lineage>
        <taxon>Bacteria</taxon>
        <taxon>Pseudomonadati</taxon>
        <taxon>Bacteroidota</taxon>
        <taxon>Flavobacteriia</taxon>
        <taxon>Flavobacteriales</taxon>
        <taxon>Flavobacteriaceae</taxon>
        <taxon>Gelidibacter</taxon>
    </lineage>
</organism>
<dbReference type="Gene3D" id="3.40.50.150">
    <property type="entry name" value="Vaccinia Virus protein VP39"/>
    <property type="match status" value="1"/>
</dbReference>
<dbReference type="InterPro" id="IPR001525">
    <property type="entry name" value="C5_MeTfrase"/>
</dbReference>
<keyword evidence="1 5" id="KW-0489">Methyltransferase</keyword>
<proteinExistence type="predicted"/>
<dbReference type="InterPro" id="IPR029063">
    <property type="entry name" value="SAM-dependent_MTases_sf"/>
</dbReference>
<dbReference type="Pfam" id="PF00145">
    <property type="entry name" value="DNA_methylase"/>
    <property type="match status" value="1"/>
</dbReference>
<keyword evidence="2" id="KW-0808">Transferase</keyword>
<dbReference type="RefSeq" id="WP_199602017.1">
    <property type="nucleotide sequence ID" value="NZ_JAEHJZ010000042.1"/>
</dbReference>
<evidence type="ECO:0000313" key="6">
    <source>
        <dbReference type="Proteomes" id="UP000662373"/>
    </source>
</evidence>
<dbReference type="GO" id="GO:0009307">
    <property type="term" value="P:DNA restriction-modification system"/>
    <property type="evidence" value="ECO:0007669"/>
    <property type="project" value="UniProtKB-KW"/>
</dbReference>
<comment type="catalytic activity">
    <reaction evidence="4">
        <text>a 2'-deoxycytidine in DNA + S-adenosyl-L-methionine = a 5-methyl-2'-deoxycytidine in DNA + S-adenosyl-L-homocysteine + H(+)</text>
        <dbReference type="Rhea" id="RHEA:13681"/>
        <dbReference type="Rhea" id="RHEA-COMP:11369"/>
        <dbReference type="Rhea" id="RHEA-COMP:11370"/>
        <dbReference type="ChEBI" id="CHEBI:15378"/>
        <dbReference type="ChEBI" id="CHEBI:57856"/>
        <dbReference type="ChEBI" id="CHEBI:59789"/>
        <dbReference type="ChEBI" id="CHEBI:85452"/>
        <dbReference type="ChEBI" id="CHEBI:85454"/>
        <dbReference type="EC" id="2.1.1.37"/>
    </reaction>
</comment>
<keyword evidence="6" id="KW-1185">Reference proteome</keyword>
<reference evidence="5 6" key="1">
    <citation type="submission" date="2020-09" db="EMBL/GenBank/DDBJ databases">
        <title>Draft genome of Gelidibacter salicanalis PAMC21136.</title>
        <authorList>
            <person name="Park H."/>
        </authorList>
    </citation>
    <scope>NUCLEOTIDE SEQUENCE [LARGE SCALE GENOMIC DNA]</scope>
    <source>
        <strain evidence="5 6">PAMC21136</strain>
    </source>
</reference>
<evidence type="ECO:0000313" key="5">
    <source>
        <dbReference type="EMBL" id="MBJ7882249.1"/>
    </source>
</evidence>
<dbReference type="GO" id="GO:0032259">
    <property type="term" value="P:methylation"/>
    <property type="evidence" value="ECO:0007669"/>
    <property type="project" value="UniProtKB-KW"/>
</dbReference>
<evidence type="ECO:0000256" key="2">
    <source>
        <dbReference type="ARBA" id="ARBA00022679"/>
    </source>
</evidence>
<dbReference type="Proteomes" id="UP000662373">
    <property type="component" value="Unassembled WGS sequence"/>
</dbReference>
<gene>
    <name evidence="5" type="ORF">JEM65_16575</name>
</gene>
<dbReference type="SUPFAM" id="SSF53335">
    <property type="entry name" value="S-adenosyl-L-methionine-dependent methyltransferases"/>
    <property type="match status" value="1"/>
</dbReference>
<evidence type="ECO:0000256" key="4">
    <source>
        <dbReference type="ARBA" id="ARBA00047422"/>
    </source>
</evidence>
<protein>
    <submittedName>
        <fullName evidence="5">DNA cytosine methyltransferase</fullName>
    </submittedName>
</protein>
<evidence type="ECO:0000256" key="3">
    <source>
        <dbReference type="ARBA" id="ARBA00022747"/>
    </source>
</evidence>
<accession>A0A934KRM1</accession>
<comment type="caution">
    <text evidence="5">The sequence shown here is derived from an EMBL/GenBank/DDBJ whole genome shotgun (WGS) entry which is preliminary data.</text>
</comment>
<dbReference type="AlphaFoldDB" id="A0A934KRM1"/>
<name>A0A934KRM1_9FLAO</name>